<dbReference type="GO" id="GO:0006886">
    <property type="term" value="P:intracellular protein transport"/>
    <property type="evidence" value="ECO:0007669"/>
    <property type="project" value="InterPro"/>
</dbReference>
<dbReference type="CDD" id="cd07851">
    <property type="entry name" value="STKc_p38"/>
    <property type="match status" value="1"/>
</dbReference>
<evidence type="ECO:0000256" key="12">
    <source>
        <dbReference type="ARBA" id="ARBA00022837"/>
    </source>
</evidence>
<evidence type="ECO:0000256" key="3">
    <source>
        <dbReference type="ARBA" id="ARBA00022527"/>
    </source>
</evidence>
<dbReference type="InterPro" id="IPR017441">
    <property type="entry name" value="Protein_kinase_ATP_BS"/>
</dbReference>
<evidence type="ECO:0000259" key="24">
    <source>
        <dbReference type="PROSITE" id="PS50916"/>
    </source>
</evidence>
<dbReference type="SMART" id="SM00239">
    <property type="entry name" value="C2"/>
    <property type="match status" value="2"/>
</dbReference>
<accession>A0A1W0XCS8</accession>
<feature type="region of interest" description="Disordered" evidence="20">
    <location>
        <begin position="373"/>
        <end position="439"/>
    </location>
</feature>
<organism evidence="25 26">
    <name type="scientific">Hypsibius exemplaris</name>
    <name type="common">Freshwater tardigrade</name>
    <dbReference type="NCBI Taxonomy" id="2072580"/>
    <lineage>
        <taxon>Eukaryota</taxon>
        <taxon>Metazoa</taxon>
        <taxon>Ecdysozoa</taxon>
        <taxon>Tardigrada</taxon>
        <taxon>Eutardigrada</taxon>
        <taxon>Parachela</taxon>
        <taxon>Hypsibioidea</taxon>
        <taxon>Hypsibiidae</taxon>
        <taxon>Hypsibius</taxon>
    </lineage>
</organism>
<keyword evidence="6" id="KW-0479">Metal-binding</keyword>
<dbReference type="FunFam" id="1.10.510.10:FF:000684">
    <property type="entry name" value="Mitogen-activated protein kinase"/>
    <property type="match status" value="1"/>
</dbReference>
<dbReference type="GO" id="GO:0005524">
    <property type="term" value="F:ATP binding"/>
    <property type="evidence" value="ECO:0007669"/>
    <property type="project" value="UniProtKB-UniRule"/>
</dbReference>
<dbReference type="InterPro" id="IPR001565">
    <property type="entry name" value="Synaptotagmin"/>
</dbReference>
<dbReference type="InterPro" id="IPR043566">
    <property type="entry name" value="Rabphilin/DOC2/Noc2"/>
</dbReference>
<keyword evidence="26" id="KW-1185">Reference proteome</keyword>
<evidence type="ECO:0000256" key="15">
    <source>
        <dbReference type="ARBA" id="ARBA00034103"/>
    </source>
</evidence>
<dbReference type="InterPro" id="IPR003527">
    <property type="entry name" value="MAP_kinase_CS"/>
</dbReference>
<comment type="catalytic activity">
    <reaction evidence="16">
        <text>L-threonyl-[protein] + ATP = O-phospho-L-threonyl-[protein] + ADP + H(+)</text>
        <dbReference type="Rhea" id="RHEA:46608"/>
        <dbReference type="Rhea" id="RHEA-COMP:11060"/>
        <dbReference type="Rhea" id="RHEA-COMP:11605"/>
        <dbReference type="ChEBI" id="CHEBI:15378"/>
        <dbReference type="ChEBI" id="CHEBI:30013"/>
        <dbReference type="ChEBI" id="CHEBI:30616"/>
        <dbReference type="ChEBI" id="CHEBI:61977"/>
        <dbReference type="ChEBI" id="CHEBI:456216"/>
        <dbReference type="EC" id="2.7.11.24"/>
    </reaction>
</comment>
<dbReference type="GO" id="GO:0006887">
    <property type="term" value="P:exocytosis"/>
    <property type="evidence" value="ECO:0007669"/>
    <property type="project" value="TreeGrafter"/>
</dbReference>
<dbReference type="InterPro" id="IPR000719">
    <property type="entry name" value="Prot_kinase_dom"/>
</dbReference>
<dbReference type="GO" id="GO:0016020">
    <property type="term" value="C:membrane"/>
    <property type="evidence" value="ECO:0007669"/>
    <property type="project" value="InterPro"/>
</dbReference>
<dbReference type="PROSITE" id="PS50011">
    <property type="entry name" value="PROTEIN_KINASE_DOM"/>
    <property type="match status" value="1"/>
</dbReference>
<evidence type="ECO:0000256" key="9">
    <source>
        <dbReference type="ARBA" id="ARBA00022771"/>
    </source>
</evidence>
<dbReference type="InterPro" id="IPR017455">
    <property type="entry name" value="Znf_FYVE-rel"/>
</dbReference>
<keyword evidence="9 18" id="KW-0863">Zinc-finger</keyword>
<dbReference type="InterPro" id="IPR011011">
    <property type="entry name" value="Znf_FYVE_PHD"/>
</dbReference>
<dbReference type="Gene3D" id="3.30.40.10">
    <property type="entry name" value="Zinc/RING finger domain, C3HC4 (zinc finger)"/>
    <property type="match status" value="1"/>
</dbReference>
<evidence type="ECO:0000256" key="16">
    <source>
        <dbReference type="ARBA" id="ARBA00047592"/>
    </source>
</evidence>
<evidence type="ECO:0000256" key="6">
    <source>
        <dbReference type="ARBA" id="ARBA00022723"/>
    </source>
</evidence>
<comment type="subcellular location">
    <subcellularLocation>
        <location evidence="15">Synapse</location>
    </subcellularLocation>
</comment>
<evidence type="ECO:0000256" key="14">
    <source>
        <dbReference type="ARBA" id="ARBA00023018"/>
    </source>
</evidence>
<keyword evidence="3" id="KW-0723">Serine/threonine-protein kinase</keyword>
<dbReference type="OrthoDB" id="192887at2759"/>
<feature type="domain" description="RabBD" evidence="24">
    <location>
        <begin position="50"/>
        <end position="168"/>
    </location>
</feature>
<evidence type="ECO:0000256" key="1">
    <source>
        <dbReference type="ARBA" id="ARBA00001946"/>
    </source>
</evidence>
<keyword evidence="12" id="KW-0106">Calcium</keyword>
<gene>
    <name evidence="25" type="ORF">BV898_00978</name>
</gene>
<feature type="compositionally biased region" description="Low complexity" evidence="20">
    <location>
        <begin position="374"/>
        <end position="386"/>
    </location>
</feature>
<evidence type="ECO:0000256" key="8">
    <source>
        <dbReference type="ARBA" id="ARBA00022741"/>
    </source>
</evidence>
<evidence type="ECO:0000256" key="4">
    <source>
        <dbReference type="ARBA" id="ARBA00022553"/>
    </source>
</evidence>
<feature type="compositionally biased region" description="Acidic residues" evidence="20">
    <location>
        <begin position="426"/>
        <end position="439"/>
    </location>
</feature>
<dbReference type="GO" id="GO:0061669">
    <property type="term" value="P:spontaneous neurotransmitter secretion"/>
    <property type="evidence" value="ECO:0007669"/>
    <property type="project" value="TreeGrafter"/>
</dbReference>
<dbReference type="Pfam" id="PF00168">
    <property type="entry name" value="C2"/>
    <property type="match status" value="2"/>
</dbReference>
<comment type="catalytic activity">
    <reaction evidence="17">
        <text>L-seryl-[protein] + ATP = O-phospho-L-seryl-[protein] + ADP + H(+)</text>
        <dbReference type="Rhea" id="RHEA:17989"/>
        <dbReference type="Rhea" id="RHEA-COMP:9863"/>
        <dbReference type="Rhea" id="RHEA-COMP:11604"/>
        <dbReference type="ChEBI" id="CHEBI:15378"/>
        <dbReference type="ChEBI" id="CHEBI:29999"/>
        <dbReference type="ChEBI" id="CHEBI:30616"/>
        <dbReference type="ChEBI" id="CHEBI:83421"/>
        <dbReference type="ChEBI" id="CHEBI:456216"/>
        <dbReference type="EC" id="2.7.11.24"/>
    </reaction>
</comment>
<dbReference type="FunFam" id="3.30.200.20:FF:000769">
    <property type="entry name" value="Mitogen-activated protein kinase 14"/>
    <property type="match status" value="1"/>
</dbReference>
<evidence type="ECO:0000313" key="26">
    <source>
        <dbReference type="Proteomes" id="UP000192578"/>
    </source>
</evidence>
<evidence type="ECO:0000259" key="21">
    <source>
        <dbReference type="PROSITE" id="PS50004"/>
    </source>
</evidence>
<keyword evidence="5" id="KW-0808">Transferase</keyword>
<evidence type="ECO:0000256" key="10">
    <source>
        <dbReference type="ARBA" id="ARBA00022777"/>
    </source>
</evidence>
<dbReference type="PRINTS" id="PR00360">
    <property type="entry name" value="C2DOMAIN"/>
</dbReference>
<evidence type="ECO:0000259" key="22">
    <source>
        <dbReference type="PROSITE" id="PS50011"/>
    </source>
</evidence>
<dbReference type="InterPro" id="IPR011009">
    <property type="entry name" value="Kinase-like_dom_sf"/>
</dbReference>
<feature type="region of interest" description="Disordered" evidence="20">
    <location>
        <begin position="1"/>
        <end position="57"/>
    </location>
</feature>
<dbReference type="Gene3D" id="3.30.200.20">
    <property type="entry name" value="Phosphorylase Kinase, domain 1"/>
    <property type="match status" value="1"/>
</dbReference>
<feature type="domain" description="C2" evidence="21">
    <location>
        <begin position="442"/>
        <end position="565"/>
    </location>
</feature>
<feature type="compositionally biased region" description="Low complexity" evidence="20">
    <location>
        <begin position="199"/>
        <end position="213"/>
    </location>
</feature>
<dbReference type="PROSITE" id="PS01351">
    <property type="entry name" value="MAPK"/>
    <property type="match status" value="1"/>
</dbReference>
<dbReference type="Pfam" id="PF00069">
    <property type="entry name" value="Pkinase"/>
    <property type="match status" value="1"/>
</dbReference>
<comment type="similarity">
    <text evidence="2">Belongs to the protein kinase superfamily. CMGC Ser/Thr protein kinase family. MAP kinase subfamily.</text>
</comment>
<evidence type="ECO:0000256" key="18">
    <source>
        <dbReference type="PROSITE-ProRule" id="PRU00091"/>
    </source>
</evidence>
<dbReference type="SUPFAM" id="SSF57903">
    <property type="entry name" value="FYVE/PHD zinc finger"/>
    <property type="match status" value="1"/>
</dbReference>
<evidence type="ECO:0000256" key="11">
    <source>
        <dbReference type="ARBA" id="ARBA00022833"/>
    </source>
</evidence>
<dbReference type="PROSITE" id="PS50178">
    <property type="entry name" value="ZF_FYVE"/>
    <property type="match status" value="1"/>
</dbReference>
<keyword evidence="11" id="KW-0862">Zinc</keyword>
<keyword evidence="7" id="KW-0677">Repeat</keyword>
<feature type="binding site" evidence="19">
    <location>
        <position position="785"/>
    </location>
    <ligand>
        <name>ATP</name>
        <dbReference type="ChEBI" id="CHEBI:30616"/>
    </ligand>
</feature>
<evidence type="ECO:0000256" key="19">
    <source>
        <dbReference type="PROSITE-ProRule" id="PRU10141"/>
    </source>
</evidence>
<feature type="domain" description="C2" evidence="21">
    <location>
        <begin position="581"/>
        <end position="714"/>
    </location>
</feature>
<evidence type="ECO:0000256" key="5">
    <source>
        <dbReference type="ARBA" id="ARBA00022679"/>
    </source>
</evidence>
<dbReference type="GO" id="GO:0106310">
    <property type="term" value="F:protein serine kinase activity"/>
    <property type="evidence" value="ECO:0007669"/>
    <property type="project" value="RHEA"/>
</dbReference>
<reference evidence="26" key="1">
    <citation type="submission" date="2017-01" db="EMBL/GenBank/DDBJ databases">
        <title>Comparative genomics of anhydrobiosis in the tardigrade Hypsibius dujardini.</title>
        <authorList>
            <person name="Yoshida Y."/>
            <person name="Koutsovoulos G."/>
            <person name="Laetsch D."/>
            <person name="Stevens L."/>
            <person name="Kumar S."/>
            <person name="Horikawa D."/>
            <person name="Ishino K."/>
            <person name="Komine S."/>
            <person name="Tomita M."/>
            <person name="Blaxter M."/>
            <person name="Arakawa K."/>
        </authorList>
    </citation>
    <scope>NUCLEOTIDE SEQUENCE [LARGE SCALE GENOMIC DNA]</scope>
    <source>
        <strain evidence="26">Z151</strain>
    </source>
</reference>
<feature type="compositionally biased region" description="Polar residues" evidence="20">
    <location>
        <begin position="301"/>
        <end position="319"/>
    </location>
</feature>
<comment type="caution">
    <text evidence="25">The sequence shown here is derived from an EMBL/GenBank/DDBJ whole genome shotgun (WGS) entry which is preliminary data.</text>
</comment>
<dbReference type="InterPro" id="IPR000008">
    <property type="entry name" value="C2_dom"/>
</dbReference>
<evidence type="ECO:0000256" key="17">
    <source>
        <dbReference type="ARBA" id="ARBA00048312"/>
    </source>
</evidence>
<dbReference type="Gene3D" id="2.60.40.150">
    <property type="entry name" value="C2 domain"/>
    <property type="match status" value="2"/>
</dbReference>
<evidence type="ECO:0000313" key="25">
    <source>
        <dbReference type="EMBL" id="OQV25295.1"/>
    </source>
</evidence>
<dbReference type="GO" id="GO:0008270">
    <property type="term" value="F:zinc ion binding"/>
    <property type="evidence" value="ECO:0007669"/>
    <property type="project" value="UniProtKB-KW"/>
</dbReference>
<keyword evidence="14" id="KW-0770">Synapse</keyword>
<evidence type="ECO:0000259" key="23">
    <source>
        <dbReference type="PROSITE" id="PS50178"/>
    </source>
</evidence>
<dbReference type="Gene3D" id="1.10.510.10">
    <property type="entry name" value="Transferase(Phosphotransferase) domain 1"/>
    <property type="match status" value="1"/>
</dbReference>
<dbReference type="InterPro" id="IPR035892">
    <property type="entry name" value="C2_domain_sf"/>
</dbReference>
<dbReference type="InterPro" id="IPR010911">
    <property type="entry name" value="Rab_BD"/>
</dbReference>
<evidence type="ECO:0000256" key="20">
    <source>
        <dbReference type="SAM" id="MobiDB-lite"/>
    </source>
</evidence>
<dbReference type="InterPro" id="IPR013083">
    <property type="entry name" value="Znf_RING/FYVE/PHD"/>
</dbReference>
<feature type="domain" description="Protein kinase" evidence="22">
    <location>
        <begin position="755"/>
        <end position="1039"/>
    </location>
</feature>
<dbReference type="GO" id="GO:0006970">
    <property type="term" value="P:response to osmotic stress"/>
    <property type="evidence" value="ECO:0007669"/>
    <property type="project" value="UniProtKB-ARBA"/>
</dbReference>
<dbReference type="PROSITE" id="PS50916">
    <property type="entry name" value="RABBD"/>
    <property type="match status" value="1"/>
</dbReference>
<keyword evidence="13 19" id="KW-0067">ATP-binding</keyword>
<evidence type="ECO:0000256" key="2">
    <source>
        <dbReference type="ARBA" id="ARBA00008832"/>
    </source>
</evidence>
<dbReference type="CDD" id="cd04035">
    <property type="entry name" value="C2A_Rabphilin_Doc2"/>
    <property type="match status" value="1"/>
</dbReference>
<comment type="cofactor">
    <cofactor evidence="1">
        <name>Mg(2+)</name>
        <dbReference type="ChEBI" id="CHEBI:18420"/>
    </cofactor>
</comment>
<keyword evidence="10 25" id="KW-0418">Kinase</keyword>
<evidence type="ECO:0000256" key="13">
    <source>
        <dbReference type="ARBA" id="ARBA00022840"/>
    </source>
</evidence>
<dbReference type="SMART" id="SM00220">
    <property type="entry name" value="S_TKc"/>
    <property type="match status" value="1"/>
</dbReference>
<dbReference type="PANTHER" id="PTHR45729:SF6">
    <property type="entry name" value="RABPHILIN, ISOFORM A"/>
    <property type="match status" value="1"/>
</dbReference>
<dbReference type="AlphaFoldDB" id="A0A1W0XCS8"/>
<dbReference type="GO" id="GO:0098793">
    <property type="term" value="C:presynapse"/>
    <property type="evidence" value="ECO:0007669"/>
    <property type="project" value="GOC"/>
</dbReference>
<dbReference type="GO" id="GO:0004707">
    <property type="term" value="F:MAP kinase activity"/>
    <property type="evidence" value="ECO:0007669"/>
    <property type="project" value="UniProtKB-EC"/>
</dbReference>
<keyword evidence="8 19" id="KW-0547">Nucleotide-binding</keyword>
<dbReference type="FunFam" id="2.60.40.150:FF:000032">
    <property type="entry name" value="Double c2-like domain-containing"/>
    <property type="match status" value="1"/>
</dbReference>
<dbReference type="EMBL" id="MTYJ01000003">
    <property type="protein sequence ID" value="OQV25295.1"/>
    <property type="molecule type" value="Genomic_DNA"/>
</dbReference>
<sequence length="1082" mass="120848">MASLKPPTTPTGPSSQDPWVCPDDRQLALRGRLRTGWSVHTGKGTSAPKKSAPTTLTDEEQEAILAVIKRAETMEQQEQERIGKLVDRLDNMKKLTVGNGVTHCAFCGREFGRVLGGSPQSCKDCGQAVCSKCGVDTSDSKKRTVWLCKVCSEAREVWKKSGAWFFKGIPKHVMPEKKEGNGNIGNKRPANVEPPPIPMTSTTSTSSPAHSSPPKSPLFATPNTPSHRRPSMSMVWSFISKSKDESSAPPSPPINSNSSGTATLSLGQKQSASPEDSEDGPVVIHRSFSRRRHHESDSESGMSGRNSVDSTASDASKTVSEIRVGRSSFRRRKNTTPAARAAAAAATAAQQVADPTAPTLMPPPMPDLPPFVEPPSSSSTSIELSPARPNLSAPTPSAAVITRAQSVTSSKNKHNPQSRLNGNGIEAEESTVMDSPEDDPSSLGYLEFEIQYNSAQCTLQCNIIRARNLRAMDRNGFSDPYVKLHLLPGASRSNKQRTKTINKSLNPVFNEILTYYGITEDDINRKVLRLAVLDEDVFGHDFIGETRVILKYLPVMEWKKFDVVLEKRIPTADKTDDMLDERGRILLSLLYSAKRQALVVGIVRCAALAAMDRDGFSDPYVKIYLKPDPLKKTKNKTTVKKRTLNPEFNEEFTYPIKLGDLLKKTLEITVWDRDYGKSNDYIGGVQMSINSKGEKLKHWYEVLRNPDTAYVKWHGLVDEEFHDSIRTLRDIMNDHSARFYRVELGRTTWEVPERYEGLQAIGSGAYGSVASAKDKESKQNVAIKKLARPFQTTIHAKRTYRELRLLRHMNHDNVIGLLDVFTPERDLKDFNEVYFVTHLMGADLSSIVKSQKLTDNHVQFLIYQILRGLKYIHSAGVIHRDLKPGNIAVNEDCELRILDFGLARQAQDEMTGYVATRWYRAPEIMLNWMHYSQTVDIWSVGCIMAELIIGRPLFPGADHISQLNHILDLVGTPTETLLAKIESVDAQNYIRNLPHVDPKNFKDVFPQAKDSAIGLLKQMLELDPDVRVTAEQALAHPYLADYHDPLDEPICELPYDQAFEELEIPIDEWKKLVLAEVDTFPR</sequence>
<dbReference type="Pfam" id="PF02318">
    <property type="entry name" value="FYVE_2"/>
    <property type="match status" value="1"/>
</dbReference>
<dbReference type="GO" id="GO:0005737">
    <property type="term" value="C:cytoplasm"/>
    <property type="evidence" value="ECO:0007669"/>
    <property type="project" value="UniProtKB-ARBA"/>
</dbReference>
<evidence type="ECO:0000256" key="7">
    <source>
        <dbReference type="ARBA" id="ARBA00022737"/>
    </source>
</evidence>
<feature type="region of interest" description="Disordered" evidence="20">
    <location>
        <begin position="174"/>
        <end position="360"/>
    </location>
</feature>
<proteinExistence type="inferred from homology"/>
<dbReference type="Proteomes" id="UP000192578">
    <property type="component" value="Unassembled WGS sequence"/>
</dbReference>
<name>A0A1W0XCS8_HYPEX</name>
<dbReference type="PANTHER" id="PTHR45729">
    <property type="entry name" value="RABPHILIN, ISOFORM A"/>
    <property type="match status" value="1"/>
</dbReference>
<feature type="compositionally biased region" description="Low complexity" evidence="20">
    <location>
        <begin position="335"/>
        <end position="359"/>
    </location>
</feature>
<dbReference type="PROSITE" id="PS00107">
    <property type="entry name" value="PROTEIN_KINASE_ATP"/>
    <property type="match status" value="1"/>
</dbReference>
<dbReference type="InterPro" id="IPR047022">
    <property type="entry name" value="Rabphilin_Doc2_C2A"/>
</dbReference>
<dbReference type="SUPFAM" id="SSF49562">
    <property type="entry name" value="C2 domain (Calcium/lipid-binding domain, CaLB)"/>
    <property type="match status" value="2"/>
</dbReference>
<dbReference type="PROSITE" id="PS50004">
    <property type="entry name" value="C2"/>
    <property type="match status" value="2"/>
</dbReference>
<feature type="domain" description="FYVE-type" evidence="23">
    <location>
        <begin position="98"/>
        <end position="156"/>
    </location>
</feature>
<feature type="compositionally biased region" description="Polar residues" evidence="20">
    <location>
        <begin position="260"/>
        <end position="274"/>
    </location>
</feature>
<dbReference type="GO" id="GO:0031267">
    <property type="term" value="F:small GTPase binding"/>
    <property type="evidence" value="ECO:0007669"/>
    <property type="project" value="InterPro"/>
</dbReference>
<dbReference type="SUPFAM" id="SSF56112">
    <property type="entry name" value="Protein kinase-like (PK-like)"/>
    <property type="match status" value="1"/>
</dbReference>
<keyword evidence="4" id="KW-0597">Phosphoprotein</keyword>
<dbReference type="GO" id="GO:0017158">
    <property type="term" value="P:regulation of calcium ion-dependent exocytosis"/>
    <property type="evidence" value="ECO:0007669"/>
    <property type="project" value="TreeGrafter"/>
</dbReference>
<dbReference type="PRINTS" id="PR00399">
    <property type="entry name" value="SYNAPTOTAGMN"/>
</dbReference>
<dbReference type="InterPro" id="IPR041282">
    <property type="entry name" value="FYVE_2"/>
</dbReference>
<protein>
    <submittedName>
        <fullName evidence="25">Mitogen-activated protein kinase 14</fullName>
    </submittedName>
</protein>